<sequence>MSAVGRRLDIAKQHATDVTETLNAETNILISAKTSGTVLLDERPLLACIVRTIPTGGRIQISSTAPISFGKVLPPLHWLDHKKWYRKLDDFVASFPKLSVIGGDYIQPQEGLQEMIAARCYC</sequence>
<reference evidence="2 3" key="1">
    <citation type="submission" date="2015-01" db="EMBL/GenBank/DDBJ databases">
        <title>Genome of allotetraploid Gossypium barbadense reveals genomic plasticity and fiber elongation in cotton evolution.</title>
        <authorList>
            <person name="Chen X."/>
            <person name="Liu X."/>
            <person name="Zhao B."/>
            <person name="Zheng H."/>
            <person name="Hu Y."/>
            <person name="Lu G."/>
            <person name="Yang C."/>
            <person name="Chen J."/>
            <person name="Shan C."/>
            <person name="Zhang L."/>
            <person name="Zhou Y."/>
            <person name="Wang L."/>
            <person name="Guo W."/>
            <person name="Bai Y."/>
            <person name="Ruan J."/>
            <person name="Shangguan X."/>
            <person name="Mao Y."/>
            <person name="Jiang J."/>
            <person name="Zhu Y."/>
            <person name="Lei J."/>
            <person name="Kang H."/>
            <person name="Chen S."/>
            <person name="He X."/>
            <person name="Wang R."/>
            <person name="Wang Y."/>
            <person name="Chen J."/>
            <person name="Wang L."/>
            <person name="Yu S."/>
            <person name="Wang B."/>
            <person name="Wei J."/>
            <person name="Song S."/>
            <person name="Lu X."/>
            <person name="Gao Z."/>
            <person name="Gu W."/>
            <person name="Deng X."/>
            <person name="Ma D."/>
            <person name="Wang S."/>
            <person name="Liang W."/>
            <person name="Fang L."/>
            <person name="Cai C."/>
            <person name="Zhu X."/>
            <person name="Zhou B."/>
            <person name="Zhang Y."/>
            <person name="Chen Z."/>
            <person name="Xu S."/>
            <person name="Zhu R."/>
            <person name="Wang S."/>
            <person name="Zhang T."/>
            <person name="Zhao G."/>
        </authorList>
    </citation>
    <scope>NUCLEOTIDE SEQUENCE [LARGE SCALE GENOMIC DNA]</scope>
    <source>
        <strain evidence="3">cv. Xinhai21</strain>
        <tissue evidence="2">Leaf</tissue>
    </source>
</reference>
<organism evidence="2 3">
    <name type="scientific">Gossypium barbadense</name>
    <name type="common">Sea Island cotton</name>
    <name type="synonym">Hibiscus barbadensis</name>
    <dbReference type="NCBI Taxonomy" id="3634"/>
    <lineage>
        <taxon>Eukaryota</taxon>
        <taxon>Viridiplantae</taxon>
        <taxon>Streptophyta</taxon>
        <taxon>Embryophyta</taxon>
        <taxon>Tracheophyta</taxon>
        <taxon>Spermatophyta</taxon>
        <taxon>Magnoliopsida</taxon>
        <taxon>eudicotyledons</taxon>
        <taxon>Gunneridae</taxon>
        <taxon>Pentapetalae</taxon>
        <taxon>rosids</taxon>
        <taxon>malvids</taxon>
        <taxon>Malvales</taxon>
        <taxon>Malvaceae</taxon>
        <taxon>Malvoideae</taxon>
        <taxon>Gossypium</taxon>
    </lineage>
</organism>
<dbReference type="InterPro" id="IPR056142">
    <property type="entry name" value="DUF7725"/>
</dbReference>
<feature type="domain" description="DUF7725" evidence="1">
    <location>
        <begin position="39"/>
        <end position="107"/>
    </location>
</feature>
<evidence type="ECO:0000259" key="1">
    <source>
        <dbReference type="Pfam" id="PF24851"/>
    </source>
</evidence>
<accession>A0A2P5VW45</accession>
<dbReference type="EMBL" id="KZ670557">
    <property type="protein sequence ID" value="PPR83037.1"/>
    <property type="molecule type" value="Genomic_DNA"/>
</dbReference>
<dbReference type="OrthoDB" id="2020644at2759"/>
<dbReference type="AlphaFoldDB" id="A0A2P5VW45"/>
<dbReference type="PANTHER" id="PTHR35766:SF1">
    <property type="entry name" value="OS08G0543600 PROTEIN"/>
    <property type="match status" value="1"/>
</dbReference>
<gene>
    <name evidence="2" type="ORF">GOBAR_AA37680</name>
</gene>
<dbReference type="PANTHER" id="PTHR35766">
    <property type="entry name" value="OS08G0543600 PROTEIN"/>
    <property type="match status" value="1"/>
</dbReference>
<protein>
    <recommendedName>
        <fullName evidence="1">DUF7725 domain-containing protein</fullName>
    </recommendedName>
</protein>
<dbReference type="Pfam" id="PF24851">
    <property type="entry name" value="DUF7725"/>
    <property type="match status" value="1"/>
</dbReference>
<name>A0A2P5VW45_GOSBA</name>
<evidence type="ECO:0000313" key="3">
    <source>
        <dbReference type="Proteomes" id="UP000239757"/>
    </source>
</evidence>
<proteinExistence type="predicted"/>
<dbReference type="Proteomes" id="UP000239757">
    <property type="component" value="Unassembled WGS sequence"/>
</dbReference>
<evidence type="ECO:0000313" key="2">
    <source>
        <dbReference type="EMBL" id="PPR83037.1"/>
    </source>
</evidence>